<dbReference type="PRINTS" id="PR01415">
    <property type="entry name" value="ANKYRIN"/>
</dbReference>
<dbReference type="Pfam" id="PF13637">
    <property type="entry name" value="Ank_4"/>
    <property type="match status" value="1"/>
</dbReference>
<dbReference type="PROSITE" id="PS50297">
    <property type="entry name" value="ANK_REP_REGION"/>
    <property type="match status" value="5"/>
</dbReference>
<dbReference type="STRING" id="105785.A0A2J7PLA3"/>
<dbReference type="Pfam" id="PF00023">
    <property type="entry name" value="Ank"/>
    <property type="match status" value="2"/>
</dbReference>
<dbReference type="SMART" id="SM00248">
    <property type="entry name" value="ANK"/>
    <property type="match status" value="8"/>
</dbReference>
<dbReference type="InterPro" id="IPR036770">
    <property type="entry name" value="Ankyrin_rpt-contain_sf"/>
</dbReference>
<gene>
    <name evidence="5" type="ORF">B7P43_G16094</name>
</gene>
<dbReference type="PROSITE" id="PS50088">
    <property type="entry name" value="ANK_REPEAT"/>
    <property type="match status" value="6"/>
</dbReference>
<dbReference type="InterPro" id="IPR036036">
    <property type="entry name" value="SOCS_box-like_dom_sf"/>
</dbReference>
<evidence type="ECO:0000313" key="5">
    <source>
        <dbReference type="EMBL" id="PNF17089.1"/>
    </source>
</evidence>
<dbReference type="Pfam" id="PF07525">
    <property type="entry name" value="SOCS_box"/>
    <property type="match status" value="1"/>
</dbReference>
<keyword evidence="1" id="KW-0677">Repeat</keyword>
<dbReference type="PANTHER" id="PTHR24198">
    <property type="entry name" value="ANKYRIN REPEAT AND PROTEIN KINASE DOMAIN-CONTAINING PROTEIN"/>
    <property type="match status" value="1"/>
</dbReference>
<dbReference type="CDD" id="cd03587">
    <property type="entry name" value="SOCS"/>
    <property type="match status" value="1"/>
</dbReference>
<feature type="repeat" description="ANK" evidence="3">
    <location>
        <begin position="143"/>
        <end position="175"/>
    </location>
</feature>
<dbReference type="OrthoDB" id="5406014at2759"/>
<evidence type="ECO:0000256" key="1">
    <source>
        <dbReference type="ARBA" id="ARBA00022737"/>
    </source>
</evidence>
<dbReference type="GO" id="GO:0035556">
    <property type="term" value="P:intracellular signal transduction"/>
    <property type="evidence" value="ECO:0007669"/>
    <property type="project" value="InterPro"/>
</dbReference>
<feature type="repeat" description="ANK" evidence="3">
    <location>
        <begin position="76"/>
        <end position="109"/>
    </location>
</feature>
<organism evidence="5 6">
    <name type="scientific">Cryptotermes secundus</name>
    <dbReference type="NCBI Taxonomy" id="105785"/>
    <lineage>
        <taxon>Eukaryota</taxon>
        <taxon>Metazoa</taxon>
        <taxon>Ecdysozoa</taxon>
        <taxon>Arthropoda</taxon>
        <taxon>Hexapoda</taxon>
        <taxon>Insecta</taxon>
        <taxon>Pterygota</taxon>
        <taxon>Neoptera</taxon>
        <taxon>Polyneoptera</taxon>
        <taxon>Dictyoptera</taxon>
        <taxon>Blattodea</taxon>
        <taxon>Blattoidea</taxon>
        <taxon>Termitoidae</taxon>
        <taxon>Kalotermitidae</taxon>
        <taxon>Cryptotermitinae</taxon>
        <taxon>Cryptotermes</taxon>
    </lineage>
</organism>
<dbReference type="Pfam" id="PF12796">
    <property type="entry name" value="Ank_2"/>
    <property type="match status" value="1"/>
</dbReference>
<feature type="domain" description="SOCS box" evidence="4">
    <location>
        <begin position="510"/>
        <end position="549"/>
    </location>
</feature>
<protein>
    <recommendedName>
        <fullName evidence="4">SOCS box domain-containing protein</fullName>
    </recommendedName>
</protein>
<sequence length="549" mass="60040">MQFNELYPLSSSSLGIAAREGNENAVKIFLRSGQRVDIGDNRGWTPLHEATAANNIRCLHLLLQKGQQYVNQRTMEGETPLLLACKFQDSTELVQMLLDCGADVNLGDNENHTPLHEACRNGRLSVAKILVAAGANVNEMNYNSCTPLHCAVSSTNATLVKYLISKGADVSIQDECGRTSLFLASELQRWNMIKHMETALCPVDTRSVDGATALMVAAQSGNLKVVEELLKRGANPDLAAHDFTMALHLAIHSGHLSVVKLLLKVTSRNAVLAHCTHPKAKTGRSLCCLAIDGEYLDVLKLLLSSDLGNYILHLPVHCDGSLLENKPHLGVLYSECSPVSFLLLTKLNDLKDDILIYLEVLLNHGFPVNVKDKQSLPPLVAVMLQPGCDHLISCCVDMLLAHGADIEYTTICKMVPDPLLAACISGNSSGVLQLLRVGSSGLPDDLLRYLITHGHLDSSPHMINMVRLLLELGVTEPALYSRLQQYFPEASSDIQIKATAAFLASLQVCSLQKLCRIAVRRLFGHLLIPAMEQLPVPHCLKNYLTYKTL</sequence>
<dbReference type="SUPFAM" id="SSF48403">
    <property type="entry name" value="Ankyrin repeat"/>
    <property type="match status" value="2"/>
</dbReference>
<dbReference type="InterPro" id="IPR001496">
    <property type="entry name" value="SOCS_box"/>
</dbReference>
<accession>A0A2J7PLA3</accession>
<dbReference type="Gene3D" id="1.25.40.20">
    <property type="entry name" value="Ankyrin repeat-containing domain"/>
    <property type="match status" value="3"/>
</dbReference>
<dbReference type="EMBL" id="NEVH01024428">
    <property type="protein sequence ID" value="PNF17089.1"/>
    <property type="molecule type" value="Genomic_DNA"/>
</dbReference>
<name>A0A2J7PLA3_9NEOP</name>
<dbReference type="PROSITE" id="PS50225">
    <property type="entry name" value="SOCS"/>
    <property type="match status" value="1"/>
</dbReference>
<dbReference type="AlphaFoldDB" id="A0A2J7PLA3"/>
<dbReference type="SUPFAM" id="SSF158235">
    <property type="entry name" value="SOCS box-like"/>
    <property type="match status" value="1"/>
</dbReference>
<feature type="repeat" description="ANK" evidence="3">
    <location>
        <begin position="209"/>
        <end position="241"/>
    </location>
</feature>
<evidence type="ECO:0000313" key="6">
    <source>
        <dbReference type="Proteomes" id="UP000235965"/>
    </source>
</evidence>
<dbReference type="Proteomes" id="UP000235965">
    <property type="component" value="Unassembled WGS sequence"/>
</dbReference>
<comment type="caution">
    <text evidence="5">The sequence shown here is derived from an EMBL/GenBank/DDBJ whole genome shotgun (WGS) entry which is preliminary data.</text>
</comment>
<feature type="repeat" description="ANK" evidence="3">
    <location>
        <begin position="9"/>
        <end position="41"/>
    </location>
</feature>
<dbReference type="SMART" id="SM00969">
    <property type="entry name" value="SOCS_box"/>
    <property type="match status" value="1"/>
</dbReference>
<proteinExistence type="predicted"/>
<dbReference type="InterPro" id="IPR002110">
    <property type="entry name" value="Ankyrin_rpt"/>
</dbReference>
<dbReference type="PANTHER" id="PTHR24198:SF165">
    <property type="entry name" value="ANKYRIN REPEAT-CONTAINING PROTEIN-RELATED"/>
    <property type="match status" value="1"/>
</dbReference>
<keyword evidence="2 3" id="KW-0040">ANK repeat</keyword>
<feature type="repeat" description="ANK" evidence="3">
    <location>
        <begin position="42"/>
        <end position="66"/>
    </location>
</feature>
<evidence type="ECO:0000256" key="3">
    <source>
        <dbReference type="PROSITE-ProRule" id="PRU00023"/>
    </source>
</evidence>
<evidence type="ECO:0000259" key="4">
    <source>
        <dbReference type="PROSITE" id="PS50225"/>
    </source>
</evidence>
<feature type="repeat" description="ANK" evidence="3">
    <location>
        <begin position="110"/>
        <end position="142"/>
    </location>
</feature>
<keyword evidence="6" id="KW-1185">Reference proteome</keyword>
<dbReference type="Gene3D" id="1.10.750.20">
    <property type="entry name" value="SOCS box"/>
    <property type="match status" value="1"/>
</dbReference>
<dbReference type="SMART" id="SM00253">
    <property type="entry name" value="SOCS"/>
    <property type="match status" value="1"/>
</dbReference>
<dbReference type="InParanoid" id="A0A2J7PLA3"/>
<evidence type="ECO:0000256" key="2">
    <source>
        <dbReference type="ARBA" id="ARBA00023043"/>
    </source>
</evidence>
<reference evidence="5 6" key="1">
    <citation type="submission" date="2017-12" db="EMBL/GenBank/DDBJ databases">
        <title>Hemimetabolous genomes reveal molecular basis of termite eusociality.</title>
        <authorList>
            <person name="Harrison M.C."/>
            <person name="Jongepier E."/>
            <person name="Robertson H.M."/>
            <person name="Arning N."/>
            <person name="Bitard-Feildel T."/>
            <person name="Chao H."/>
            <person name="Childers C.P."/>
            <person name="Dinh H."/>
            <person name="Doddapaneni H."/>
            <person name="Dugan S."/>
            <person name="Gowin J."/>
            <person name="Greiner C."/>
            <person name="Han Y."/>
            <person name="Hu H."/>
            <person name="Hughes D.S.T."/>
            <person name="Huylmans A.-K."/>
            <person name="Kemena C."/>
            <person name="Kremer L.P.M."/>
            <person name="Lee S.L."/>
            <person name="Lopez-Ezquerra A."/>
            <person name="Mallet L."/>
            <person name="Monroy-Kuhn J.M."/>
            <person name="Moser A."/>
            <person name="Murali S.C."/>
            <person name="Muzny D.M."/>
            <person name="Otani S."/>
            <person name="Piulachs M.-D."/>
            <person name="Poelchau M."/>
            <person name="Qu J."/>
            <person name="Schaub F."/>
            <person name="Wada-Katsumata A."/>
            <person name="Worley K.C."/>
            <person name="Xie Q."/>
            <person name="Ylla G."/>
            <person name="Poulsen M."/>
            <person name="Gibbs R.A."/>
            <person name="Schal C."/>
            <person name="Richards S."/>
            <person name="Belles X."/>
            <person name="Korb J."/>
            <person name="Bornberg-Bauer E."/>
        </authorList>
    </citation>
    <scope>NUCLEOTIDE SEQUENCE [LARGE SCALE GENOMIC DNA]</scope>
    <source>
        <tissue evidence="5">Whole body</tissue>
    </source>
</reference>